<organism evidence="1 2">
    <name type="scientific">Nocardioides aestuarii</name>
    <dbReference type="NCBI Taxonomy" id="252231"/>
    <lineage>
        <taxon>Bacteria</taxon>
        <taxon>Bacillati</taxon>
        <taxon>Actinomycetota</taxon>
        <taxon>Actinomycetes</taxon>
        <taxon>Propionibacteriales</taxon>
        <taxon>Nocardioidaceae</taxon>
        <taxon>Nocardioides</taxon>
    </lineage>
</organism>
<dbReference type="EMBL" id="JBHUGD010000001">
    <property type="protein sequence ID" value="MFD1945333.1"/>
    <property type="molecule type" value="Genomic_DNA"/>
</dbReference>
<sequence>MRIWIKQRGKGETAWAVMVDEKMWASGLTKREAGGLQHTLELQASPEARAAARERLTGAGD</sequence>
<protein>
    <submittedName>
        <fullName evidence="1">Uncharacterized protein</fullName>
    </submittedName>
</protein>
<gene>
    <name evidence="1" type="ORF">ACFSDE_00895</name>
</gene>
<comment type="caution">
    <text evidence="1">The sequence shown here is derived from an EMBL/GenBank/DDBJ whole genome shotgun (WGS) entry which is preliminary data.</text>
</comment>
<dbReference type="Proteomes" id="UP001597351">
    <property type="component" value="Unassembled WGS sequence"/>
</dbReference>
<evidence type="ECO:0000313" key="2">
    <source>
        <dbReference type="Proteomes" id="UP001597351"/>
    </source>
</evidence>
<keyword evidence="2" id="KW-1185">Reference proteome</keyword>
<reference evidence="2" key="1">
    <citation type="journal article" date="2019" name="Int. J. Syst. Evol. Microbiol.">
        <title>The Global Catalogue of Microorganisms (GCM) 10K type strain sequencing project: providing services to taxonomists for standard genome sequencing and annotation.</title>
        <authorList>
            <consortium name="The Broad Institute Genomics Platform"/>
            <consortium name="The Broad Institute Genome Sequencing Center for Infectious Disease"/>
            <person name="Wu L."/>
            <person name="Ma J."/>
        </authorList>
    </citation>
    <scope>NUCLEOTIDE SEQUENCE [LARGE SCALE GENOMIC DNA]</scope>
    <source>
        <strain evidence="2">CGMCC 1.12477</strain>
    </source>
</reference>
<evidence type="ECO:0000313" key="1">
    <source>
        <dbReference type="EMBL" id="MFD1945333.1"/>
    </source>
</evidence>
<accession>A0ABW4TFR6</accession>
<name>A0ABW4TFR6_9ACTN</name>
<dbReference type="RefSeq" id="WP_343915776.1">
    <property type="nucleotide sequence ID" value="NZ_BAAAJT010000002.1"/>
</dbReference>
<proteinExistence type="predicted"/>